<accession>A0A915NR60</accession>
<feature type="region of interest" description="Disordered" evidence="1">
    <location>
        <begin position="1024"/>
        <end position="1050"/>
    </location>
</feature>
<protein>
    <submittedName>
        <fullName evidence="3">Uncharacterized protein</fullName>
    </submittedName>
</protein>
<evidence type="ECO:0000313" key="2">
    <source>
        <dbReference type="Proteomes" id="UP000887560"/>
    </source>
</evidence>
<evidence type="ECO:0000256" key="1">
    <source>
        <dbReference type="SAM" id="MobiDB-lite"/>
    </source>
</evidence>
<name>A0A915NR60_9BILA</name>
<sequence>LLCDTLVLIVNSRSDRQVFTVAGRDAKLSQDVLQTAFHRSVGHFRLGNYAQGFEGMVEYIVSAYGSAHIVQTPAIGDGVFPTNTQTFSTFPSSSGTGQFTAIQGVRQKTNINKLERFDFDEIPEEDRLWVRILVKALAQCGDDLSNLTFHVKAIAEEAMDISLKLISDLHYNKIEEELQNTDKESKDREKAWLRMRPYLENLYSKYKEMPNNLDQYFALFRNLVFMKSTGIEIINSGLQSSNVRMISKNDFDHLIRILVSYLSPTNSPKYANYEKEIIQIFDQLQQFIERDFPINRRVDGLNVANNAKIIYLHMVYLNNRLRPTEQLAQKVADVLTALQQITKLSHDQYYGPVRALENRKLQISLGLVEVLTELFVLDINIFGIQLTSYEKCSKFRRSIGNALMNLVYQQRGAKSRLCTNRQFLLKVADVIDHVSPLIQFYAGLIQNVSYNSDPTISQHLSVIVPPLVRTAVNISLKERDGVKVFDPIALSSQHKQQLLKVLSALWNLAEDPAKNKHVMCIEVPEFVPMLLRIMFCDHNELQLIQAATGIIKHLSGYFLQFHDLFAKILRKGLTSALMRQLTSSSSDLIIDSLSALYTLSRHPIIGKEFLSNEAYMQQIAYLTRNTNEGISRASRLVLNNVYSVTVYFAKNAVPFATWPIQNLIPSPVDACGQLASTNYSGLNQNDPLNLNNQDYPEKKDVSNLESRLENNNDCVFVEGSLLDHGVQDLPTSVMCTRNASSRSSINSTDVKVNNEWSSTSVRSSVSQSPESATDLPDSPSQCSSHKLQILKALDENKHSGHCTNADISGNSDVHAGDVVKNANILSENQSSEGILAEAIRDFMPKPKDKNVSLNADVTRSSTPILTPISCNSPCKATSENDGPKHKRCTQLLEDSIAAVMPSPKHSISIQFRSRDTSCSGTSSNARIQHNNSEEEDLLLRGSKKSLNFDSDVASAQLIVVDCQKIPSKTCNQSDKMGKNIQYSGRKSINKPEFSIASYSCLPLSIEADRHGSTNRRQRVISSISDGGIQTHNLQSSASKPKNQMPSSRRS</sequence>
<feature type="region of interest" description="Disordered" evidence="1">
    <location>
        <begin position="760"/>
        <end position="783"/>
    </location>
</feature>
<dbReference type="InterPro" id="IPR016024">
    <property type="entry name" value="ARM-type_fold"/>
</dbReference>
<dbReference type="Gene3D" id="1.25.10.10">
    <property type="entry name" value="Leucine-rich Repeat Variant"/>
    <property type="match status" value="1"/>
</dbReference>
<proteinExistence type="predicted"/>
<feature type="compositionally biased region" description="Low complexity" evidence="1">
    <location>
        <begin position="760"/>
        <end position="771"/>
    </location>
</feature>
<dbReference type="Proteomes" id="UP000887560">
    <property type="component" value="Unplaced"/>
</dbReference>
<dbReference type="SUPFAM" id="SSF48371">
    <property type="entry name" value="ARM repeat"/>
    <property type="match status" value="1"/>
</dbReference>
<evidence type="ECO:0000313" key="3">
    <source>
        <dbReference type="WBParaSite" id="scf7180000420137.g4794"/>
    </source>
</evidence>
<organism evidence="2 3">
    <name type="scientific">Meloidogyne floridensis</name>
    <dbReference type="NCBI Taxonomy" id="298350"/>
    <lineage>
        <taxon>Eukaryota</taxon>
        <taxon>Metazoa</taxon>
        <taxon>Ecdysozoa</taxon>
        <taxon>Nematoda</taxon>
        <taxon>Chromadorea</taxon>
        <taxon>Rhabditida</taxon>
        <taxon>Tylenchina</taxon>
        <taxon>Tylenchomorpha</taxon>
        <taxon>Tylenchoidea</taxon>
        <taxon>Meloidogynidae</taxon>
        <taxon>Meloidogyninae</taxon>
        <taxon>Meloidogyne</taxon>
    </lineage>
</organism>
<reference evidence="3" key="1">
    <citation type="submission" date="2022-11" db="UniProtKB">
        <authorList>
            <consortium name="WormBaseParasite"/>
        </authorList>
    </citation>
    <scope>IDENTIFICATION</scope>
</reference>
<dbReference type="InterPro" id="IPR011989">
    <property type="entry name" value="ARM-like"/>
</dbReference>
<dbReference type="AlphaFoldDB" id="A0A915NR60"/>
<keyword evidence="2" id="KW-1185">Reference proteome</keyword>
<dbReference type="WBParaSite" id="scf7180000420137.g4794">
    <property type="protein sequence ID" value="scf7180000420137.g4794"/>
    <property type="gene ID" value="scf7180000420137.g4794"/>
</dbReference>